<reference evidence="9 10" key="1">
    <citation type="submission" date="2024-04" db="EMBL/GenBank/DDBJ databases">
        <title>Draft genome sequence of Sessilibacter corallicola NBRC 116591.</title>
        <authorList>
            <person name="Miyakawa T."/>
            <person name="Kusuya Y."/>
            <person name="Miura T."/>
        </authorList>
    </citation>
    <scope>NUCLEOTIDE SEQUENCE [LARGE SCALE GENOMIC DNA]</scope>
    <source>
        <strain evidence="9 10">KU-00831-HH</strain>
    </source>
</reference>
<keyword evidence="5" id="KW-0418">Kinase</keyword>
<dbReference type="EMBL" id="BAABWN010000007">
    <property type="protein sequence ID" value="GAA6168550.1"/>
    <property type="molecule type" value="Genomic_DNA"/>
</dbReference>
<organism evidence="9 10">
    <name type="scientific">Sessilibacter corallicola</name>
    <dbReference type="NCBI Taxonomy" id="2904075"/>
    <lineage>
        <taxon>Bacteria</taxon>
        <taxon>Pseudomonadati</taxon>
        <taxon>Pseudomonadota</taxon>
        <taxon>Gammaproteobacteria</taxon>
        <taxon>Cellvibrionales</taxon>
        <taxon>Cellvibrionaceae</taxon>
        <taxon>Sessilibacter</taxon>
    </lineage>
</organism>
<feature type="transmembrane region" description="Helical" evidence="8">
    <location>
        <begin position="72"/>
        <end position="93"/>
    </location>
</feature>
<dbReference type="GO" id="GO:0005524">
    <property type="term" value="F:ATP binding"/>
    <property type="evidence" value="ECO:0007669"/>
    <property type="project" value="UniProtKB-KW"/>
</dbReference>
<keyword evidence="8" id="KW-1133">Transmembrane helix</keyword>
<keyword evidence="8" id="KW-0812">Transmembrane</keyword>
<evidence type="ECO:0000313" key="10">
    <source>
        <dbReference type="Proteomes" id="UP001465153"/>
    </source>
</evidence>
<comment type="caution">
    <text evidence="9">The sequence shown here is derived from an EMBL/GenBank/DDBJ whole genome shotgun (WGS) entry which is preliminary data.</text>
</comment>
<evidence type="ECO:0000256" key="3">
    <source>
        <dbReference type="ARBA" id="ARBA00022679"/>
    </source>
</evidence>
<dbReference type="PANTHER" id="PTHR44936">
    <property type="entry name" value="SENSOR PROTEIN CREC"/>
    <property type="match status" value="1"/>
</dbReference>
<evidence type="ECO:0000256" key="4">
    <source>
        <dbReference type="ARBA" id="ARBA00022741"/>
    </source>
</evidence>
<keyword evidence="7" id="KW-0175">Coiled coil</keyword>
<dbReference type="Proteomes" id="UP001465153">
    <property type="component" value="Unassembled WGS sequence"/>
</dbReference>
<evidence type="ECO:0000256" key="8">
    <source>
        <dbReference type="SAM" id="Phobius"/>
    </source>
</evidence>
<dbReference type="InterPro" id="IPR036890">
    <property type="entry name" value="HATPase_C_sf"/>
</dbReference>
<dbReference type="Gene3D" id="1.10.287.130">
    <property type="match status" value="1"/>
</dbReference>
<keyword evidence="10" id="KW-1185">Reference proteome</keyword>
<dbReference type="EC" id="2.7.13.3" evidence="2"/>
<feature type="coiled-coil region" evidence="7">
    <location>
        <begin position="92"/>
        <end position="119"/>
    </location>
</feature>
<comment type="catalytic activity">
    <reaction evidence="1">
        <text>ATP + protein L-histidine = ADP + protein N-phospho-L-histidine.</text>
        <dbReference type="EC" id="2.7.13.3"/>
    </reaction>
</comment>
<evidence type="ECO:0000256" key="7">
    <source>
        <dbReference type="SAM" id="Coils"/>
    </source>
</evidence>
<evidence type="ECO:0000256" key="1">
    <source>
        <dbReference type="ARBA" id="ARBA00000085"/>
    </source>
</evidence>
<protein>
    <recommendedName>
        <fullName evidence="2">histidine kinase</fullName>
        <ecNumber evidence="2">2.7.13.3</ecNumber>
    </recommendedName>
</protein>
<dbReference type="CDD" id="cd00075">
    <property type="entry name" value="HATPase"/>
    <property type="match status" value="1"/>
</dbReference>
<dbReference type="SUPFAM" id="SSF55874">
    <property type="entry name" value="ATPase domain of HSP90 chaperone/DNA topoisomerase II/histidine kinase"/>
    <property type="match status" value="1"/>
</dbReference>
<proteinExistence type="predicted"/>
<evidence type="ECO:0000256" key="5">
    <source>
        <dbReference type="ARBA" id="ARBA00022777"/>
    </source>
</evidence>
<gene>
    <name evidence="9" type="ORF">NBRC116591_23610</name>
</gene>
<accession>A0ABQ0AA72</accession>
<keyword evidence="3" id="KW-0808">Transferase</keyword>
<keyword evidence="6 9" id="KW-0067">ATP-binding</keyword>
<evidence type="ECO:0000256" key="2">
    <source>
        <dbReference type="ARBA" id="ARBA00012438"/>
    </source>
</evidence>
<feature type="transmembrane region" description="Helical" evidence="8">
    <location>
        <begin position="40"/>
        <end position="57"/>
    </location>
</feature>
<keyword evidence="4" id="KW-0547">Nucleotide-binding</keyword>
<name>A0ABQ0AA72_9GAMM</name>
<evidence type="ECO:0000313" key="9">
    <source>
        <dbReference type="EMBL" id="GAA6168550.1"/>
    </source>
</evidence>
<dbReference type="InterPro" id="IPR050980">
    <property type="entry name" value="2C_sensor_his_kinase"/>
</dbReference>
<dbReference type="PANTHER" id="PTHR44936:SF10">
    <property type="entry name" value="SENSOR PROTEIN RSTB"/>
    <property type="match status" value="1"/>
</dbReference>
<keyword evidence="8" id="KW-0472">Membrane</keyword>
<evidence type="ECO:0000256" key="6">
    <source>
        <dbReference type="ARBA" id="ARBA00022840"/>
    </source>
</evidence>
<sequence>MDIIWVTAVVYITGGTSNPFIYYFLVLTAIAALTVQPTMAWAISILGTGLYTAILILDSQQHFEHFSSDYRIHLIGMWLNFVVSNLIICFFVIKLMTTLRKQQTELTKAREENLKNEQLIGLATVAASTVHNLATPISTLKILADDMIEQQSIPKQLRDDAQMMQEQIDRCFSTMKNLSSLAQNSEDLHDTPVNDILDFLKEHYSLLLGKFKPEFLDMCTTRKVIYTNDLLQYALINLINNAIESASQSPKVVFQSTDDHLLIRISNRSKLSENQITERWGKPKSSTKEAGLGIGSFLANSTIEKQGGFVKMEVKSVQPNSADNNEKVIIVEVNFPLNH</sequence>
<dbReference type="Gene3D" id="3.30.565.10">
    <property type="entry name" value="Histidine kinase-like ATPase, C-terminal domain"/>
    <property type="match status" value="1"/>
</dbReference>